<dbReference type="InterPro" id="IPR016161">
    <property type="entry name" value="Ald_DH/histidinol_DH"/>
</dbReference>
<comment type="caution">
    <text evidence="2">The sequence shown here is derived from an EMBL/GenBank/DDBJ whole genome shotgun (WGS) entry which is preliminary data.</text>
</comment>
<dbReference type="EMBL" id="JACFYF010000078">
    <property type="protein sequence ID" value="MBA5764712.1"/>
    <property type="molecule type" value="Genomic_DNA"/>
</dbReference>
<keyword evidence="1" id="KW-0560">Oxidoreductase</keyword>
<name>A0A7W2FUY9_9VIBR</name>
<dbReference type="InterPro" id="IPR016162">
    <property type="entry name" value="Ald_DH_N"/>
</dbReference>
<protein>
    <submittedName>
        <fullName evidence="2">Aldehyde dehydrogenase</fullName>
    </submittedName>
</protein>
<feature type="non-terminal residue" evidence="2">
    <location>
        <position position="52"/>
    </location>
</feature>
<keyword evidence="3" id="KW-1185">Reference proteome</keyword>
<proteinExistence type="predicted"/>
<accession>A0A7W2FUY9</accession>
<dbReference type="AlphaFoldDB" id="A0A7W2FUY9"/>
<dbReference type="GO" id="GO:0016491">
    <property type="term" value="F:oxidoreductase activity"/>
    <property type="evidence" value="ECO:0007669"/>
    <property type="project" value="UniProtKB-KW"/>
</dbReference>
<evidence type="ECO:0000313" key="2">
    <source>
        <dbReference type="EMBL" id="MBA5764712.1"/>
    </source>
</evidence>
<organism evidence="2 3">
    <name type="scientific">Vibrio marinisediminis</name>
    <dbReference type="NCBI Taxonomy" id="2758441"/>
    <lineage>
        <taxon>Bacteria</taxon>
        <taxon>Pseudomonadati</taxon>
        <taxon>Pseudomonadota</taxon>
        <taxon>Gammaproteobacteria</taxon>
        <taxon>Vibrionales</taxon>
        <taxon>Vibrionaceae</taxon>
        <taxon>Vibrio</taxon>
    </lineage>
</organism>
<dbReference type="SUPFAM" id="SSF53720">
    <property type="entry name" value="ALDH-like"/>
    <property type="match status" value="1"/>
</dbReference>
<evidence type="ECO:0000313" key="3">
    <source>
        <dbReference type="Proteomes" id="UP000571701"/>
    </source>
</evidence>
<evidence type="ECO:0000256" key="1">
    <source>
        <dbReference type="ARBA" id="ARBA00023002"/>
    </source>
</evidence>
<reference evidence="2 3" key="1">
    <citation type="submission" date="2020-07" db="EMBL/GenBank/DDBJ databases">
        <title>Vibrio marinisediminis sp. nov., isolated from marine sediment.</title>
        <authorList>
            <person name="Ji X."/>
        </authorList>
    </citation>
    <scope>NUCLEOTIDE SEQUENCE [LARGE SCALE GENOMIC DNA]</scope>
    <source>
        <strain evidence="2 3">404</strain>
    </source>
</reference>
<sequence>MIYEQPGLDNALVNFKARYQNFIGGEWTAPVQGRYFDNISPVNGKKFCEIPR</sequence>
<dbReference type="Proteomes" id="UP000571701">
    <property type="component" value="Unassembled WGS sequence"/>
</dbReference>
<dbReference type="Gene3D" id="3.40.605.10">
    <property type="entry name" value="Aldehyde Dehydrogenase, Chain A, domain 1"/>
    <property type="match status" value="1"/>
</dbReference>
<gene>
    <name evidence="2" type="ORF">H2O73_20395</name>
</gene>